<protein>
    <recommendedName>
        <fullName evidence="1">NERD domain-containing protein</fullName>
    </recommendedName>
</protein>
<dbReference type="SUPFAM" id="SSF52540">
    <property type="entry name" value="P-loop containing nucleoside triphosphate hydrolases"/>
    <property type="match status" value="1"/>
</dbReference>
<organism evidence="2 3">
    <name type="scientific">Ahniella affigens</name>
    <dbReference type="NCBI Taxonomy" id="2021234"/>
    <lineage>
        <taxon>Bacteria</taxon>
        <taxon>Pseudomonadati</taxon>
        <taxon>Pseudomonadota</taxon>
        <taxon>Gammaproteobacteria</taxon>
        <taxon>Lysobacterales</taxon>
        <taxon>Rhodanobacteraceae</taxon>
        <taxon>Ahniella</taxon>
    </lineage>
</organism>
<sequence>MARMIPAGGPIQADAPPGEYSVFYLLKSQLPDDFVVIHSLPWLSAAVRSVDPNYAPTGEIDFLILHPDHGLLALEVKSGRYTIHGAAFARVTCGTDVDVLRQTRHNVHGLARWLGGTGVNVKIGYGLVFPHSVFPDAALGPGLVDRSMGSPRRIVIDQSALPKMREQVIDLMAYWRRALRVGALGDLRLNQILDALCPAFDGSPMWAARAATDREFWLRLTPEQASALQHLGRNQRNVVTGWPGTGKTLLAIELVRMLSRQNKRVLVVTFNARLADRLREQLASLGPNCLATHWHKYCADARRVLKRCPVTDTRDWFDHECLSDLSAALAKSALPRFDALVVDEAQAFRPAWLELLIRSVGSGPATAFCDETQRFCFEREGAGLAEIQTIVGASDSYLLTQVARMPRAITDRLIDIAKPSYQVSSSRAPAEDTLQERILDPSPTELESCIDKLIKEGMSERDIVVLTSSVSKLAMTARLAGRSIDVETAARFRGMESPAVVIADAHSLTDEELFCAYSRATTVCIALFDCEGLAWRPAGLFQNALTESPKTRERLTKARHHSAAASIVRAESAARFEPLRTVALGWSAKWGAWVLELEDTDDPRRYWRGFLTSQHSAPVYFWYAKSRREFFAYFEQLDDPYPGGTCIGPLLAQSCARCKMVMPHTRTKFECLACAGELRPRVPRPSPELLNRLVQIDAALSSLGSETPDWSSIRALPLALFVLAISAHARSNARHKALGLPPLPTGTTLLYRAAAACVQADLVRAPPGETFVVNKLADRIRPQVPLPDDTSDREWRIAIASAFGALSIKRIVKKVSKGIYMLP</sequence>
<dbReference type="AlphaFoldDB" id="A0A2P1PQX7"/>
<dbReference type="InterPro" id="IPR011528">
    <property type="entry name" value="NERD"/>
</dbReference>
<dbReference type="KEGG" id="xba:C7S18_08625"/>
<dbReference type="Proteomes" id="UP000241074">
    <property type="component" value="Chromosome"/>
</dbReference>
<evidence type="ECO:0000313" key="2">
    <source>
        <dbReference type="EMBL" id="AVP97253.1"/>
    </source>
</evidence>
<gene>
    <name evidence="2" type="ORF">C7S18_08625</name>
</gene>
<dbReference type="InterPro" id="IPR027417">
    <property type="entry name" value="P-loop_NTPase"/>
</dbReference>
<evidence type="ECO:0000259" key="1">
    <source>
        <dbReference type="Pfam" id="PF08378"/>
    </source>
</evidence>
<evidence type="ECO:0000313" key="3">
    <source>
        <dbReference type="Proteomes" id="UP000241074"/>
    </source>
</evidence>
<dbReference type="RefSeq" id="WP_106891177.1">
    <property type="nucleotide sequence ID" value="NZ_CP027860.1"/>
</dbReference>
<dbReference type="Pfam" id="PF13604">
    <property type="entry name" value="AAA_30"/>
    <property type="match status" value="1"/>
</dbReference>
<feature type="domain" description="NERD" evidence="1">
    <location>
        <begin position="18"/>
        <end position="129"/>
    </location>
</feature>
<accession>A0A2P1PQX7</accession>
<dbReference type="EMBL" id="CP027860">
    <property type="protein sequence ID" value="AVP97253.1"/>
    <property type="molecule type" value="Genomic_DNA"/>
</dbReference>
<proteinExistence type="predicted"/>
<name>A0A2P1PQX7_9GAMM</name>
<keyword evidence="3" id="KW-1185">Reference proteome</keyword>
<reference evidence="2 3" key="2">
    <citation type="submission" date="2018-03" db="EMBL/GenBank/DDBJ databases">
        <authorList>
            <person name="Keele B.F."/>
        </authorList>
    </citation>
    <scope>NUCLEOTIDE SEQUENCE [LARGE SCALE GENOMIC DNA]</scope>
    <source>
        <strain evidence="2 3">D13</strain>
    </source>
</reference>
<dbReference type="OrthoDB" id="7066673at2"/>
<reference evidence="2 3" key="1">
    <citation type="submission" date="2018-03" db="EMBL/GenBank/DDBJ databases">
        <title>Ahniella affigens gen. nov., sp. nov., a gammaproteobacterium isolated from sandy soil near a stream.</title>
        <authorList>
            <person name="Ko Y."/>
            <person name="Kim J.-H."/>
        </authorList>
    </citation>
    <scope>NUCLEOTIDE SEQUENCE [LARGE SCALE GENOMIC DNA]</scope>
    <source>
        <strain evidence="2 3">D13</strain>
    </source>
</reference>
<dbReference type="Pfam" id="PF08378">
    <property type="entry name" value="NERD"/>
    <property type="match status" value="1"/>
</dbReference>
<dbReference type="Gene3D" id="3.40.50.300">
    <property type="entry name" value="P-loop containing nucleotide triphosphate hydrolases"/>
    <property type="match status" value="1"/>
</dbReference>